<dbReference type="AlphaFoldDB" id="A1S794"/>
<keyword evidence="5" id="KW-0289">Folate biosynthesis</keyword>
<dbReference type="EC" id="4.1.3.38" evidence="8 10"/>
<dbReference type="InterPro" id="IPR036038">
    <property type="entry name" value="Aminotransferase-like"/>
</dbReference>
<dbReference type="GO" id="GO:0030170">
    <property type="term" value="F:pyridoxal phosphate binding"/>
    <property type="evidence" value="ECO:0007669"/>
    <property type="project" value="InterPro"/>
</dbReference>
<dbReference type="PANTHER" id="PTHR42743">
    <property type="entry name" value="AMINO-ACID AMINOTRANSFERASE"/>
    <property type="match status" value="1"/>
</dbReference>
<dbReference type="InterPro" id="IPR043132">
    <property type="entry name" value="BCAT-like_C"/>
</dbReference>
<dbReference type="GO" id="GO:0008696">
    <property type="term" value="F:4-amino-4-deoxychorismate lyase activity"/>
    <property type="evidence" value="ECO:0007669"/>
    <property type="project" value="UniProtKB-UniRule"/>
</dbReference>
<dbReference type="GO" id="GO:0008153">
    <property type="term" value="P:4-aminobenzoate biosynthetic process"/>
    <property type="evidence" value="ECO:0007669"/>
    <property type="project" value="UniProtKB-UniRule"/>
</dbReference>
<dbReference type="GO" id="GO:0005829">
    <property type="term" value="C:cytosol"/>
    <property type="evidence" value="ECO:0007669"/>
    <property type="project" value="TreeGrafter"/>
</dbReference>
<evidence type="ECO:0000256" key="1">
    <source>
        <dbReference type="ARBA" id="ARBA00001933"/>
    </source>
</evidence>
<gene>
    <name evidence="11" type="ordered locus">Sama_2045</name>
</gene>
<comment type="subunit">
    <text evidence="3">Homodimer.</text>
</comment>
<evidence type="ECO:0000256" key="6">
    <source>
        <dbReference type="ARBA" id="ARBA00023239"/>
    </source>
</evidence>
<keyword evidence="12" id="KW-1185">Reference proteome</keyword>
<dbReference type="Gene3D" id="3.20.10.10">
    <property type="entry name" value="D-amino Acid Aminotransferase, subunit A, domain 2"/>
    <property type="match status" value="1"/>
</dbReference>
<keyword evidence="6 11" id="KW-0456">Lyase</keyword>
<dbReference type="eggNOG" id="COG0115">
    <property type="taxonomic scope" value="Bacteria"/>
</dbReference>
<evidence type="ECO:0000256" key="10">
    <source>
        <dbReference type="NCBIfam" id="TIGR03461"/>
    </source>
</evidence>
<evidence type="ECO:0000313" key="12">
    <source>
        <dbReference type="Proteomes" id="UP000009175"/>
    </source>
</evidence>
<dbReference type="KEGG" id="saz:Sama_2045"/>
<dbReference type="NCBIfam" id="TIGR03461">
    <property type="entry name" value="pabC_Proteo"/>
    <property type="match status" value="1"/>
</dbReference>
<evidence type="ECO:0000256" key="5">
    <source>
        <dbReference type="ARBA" id="ARBA00022909"/>
    </source>
</evidence>
<dbReference type="PANTHER" id="PTHR42743:SF2">
    <property type="entry name" value="AMINODEOXYCHORISMATE LYASE"/>
    <property type="match status" value="1"/>
</dbReference>
<comment type="cofactor">
    <cofactor evidence="1">
        <name>pyridoxal 5'-phosphate</name>
        <dbReference type="ChEBI" id="CHEBI:597326"/>
    </cofactor>
</comment>
<sequence>MAILTMESGKGKATARLNWLDLTLESTESAHAQSISPMDRGLAYGDGLFATMALTPTGDVAFLDTHLSRLHQGACRLGFVLDLKDIKSRLVLAAKAQANQQTPRGLKLLISRGPGGRGYQAPDDASPIAVLSAFDVPAHYREWQRKGICLFSSELQLAKQPKLAGMKHLNRLEQVLIRTQQMPDWAQDFLVSDTDGALIEASMANLIFITGGTAYTPYHAFAGVSGVMREQIIHALLERGYRVVADKLDPDMLVKAQAVIMCNSLLGLVDVVRIDNFHYQVFTESQSIRDALELNL</sequence>
<dbReference type="Pfam" id="PF01063">
    <property type="entry name" value="Aminotran_4"/>
    <property type="match status" value="1"/>
</dbReference>
<accession>A1S794</accession>
<evidence type="ECO:0000313" key="11">
    <source>
        <dbReference type="EMBL" id="ABM00251.1"/>
    </source>
</evidence>
<protein>
    <recommendedName>
        <fullName evidence="8 10">Aminodeoxychorismate lyase</fullName>
        <ecNumber evidence="8 10">4.1.3.38</ecNumber>
    </recommendedName>
</protein>
<dbReference type="SUPFAM" id="SSF56752">
    <property type="entry name" value="D-aminoacid aminotransferase-like PLP-dependent enzymes"/>
    <property type="match status" value="1"/>
</dbReference>
<comment type="catalytic activity">
    <reaction evidence="9">
        <text>4-amino-4-deoxychorismate = 4-aminobenzoate + pyruvate + H(+)</text>
        <dbReference type="Rhea" id="RHEA:16201"/>
        <dbReference type="ChEBI" id="CHEBI:15361"/>
        <dbReference type="ChEBI" id="CHEBI:15378"/>
        <dbReference type="ChEBI" id="CHEBI:17836"/>
        <dbReference type="ChEBI" id="CHEBI:58406"/>
        <dbReference type="EC" id="4.1.3.38"/>
    </reaction>
</comment>
<evidence type="ECO:0000256" key="2">
    <source>
        <dbReference type="ARBA" id="ARBA00009320"/>
    </source>
</evidence>
<dbReference type="RefSeq" id="WP_011760158.1">
    <property type="nucleotide sequence ID" value="NC_008700.1"/>
</dbReference>
<evidence type="ECO:0000256" key="3">
    <source>
        <dbReference type="ARBA" id="ARBA00011738"/>
    </source>
</evidence>
<proteinExistence type="inferred from homology"/>
<evidence type="ECO:0000256" key="9">
    <source>
        <dbReference type="ARBA" id="ARBA00049529"/>
    </source>
</evidence>
<dbReference type="InterPro" id="IPR043131">
    <property type="entry name" value="BCAT-like_N"/>
</dbReference>
<dbReference type="InterPro" id="IPR050571">
    <property type="entry name" value="Class-IV_PLP-Dep_Aminotrnsfr"/>
</dbReference>
<dbReference type="InterPro" id="IPR017824">
    <property type="entry name" value="Aminodeoxychorismate_lyase_IV"/>
</dbReference>
<evidence type="ECO:0000256" key="8">
    <source>
        <dbReference type="ARBA" id="ARBA00035676"/>
    </source>
</evidence>
<keyword evidence="4" id="KW-0663">Pyridoxal phosphate</keyword>
<dbReference type="InterPro" id="IPR001544">
    <property type="entry name" value="Aminotrans_IV"/>
</dbReference>
<dbReference type="EMBL" id="CP000507">
    <property type="protein sequence ID" value="ABM00251.1"/>
    <property type="molecule type" value="Genomic_DNA"/>
</dbReference>
<dbReference type="Proteomes" id="UP000009175">
    <property type="component" value="Chromosome"/>
</dbReference>
<dbReference type="GO" id="GO:0046656">
    <property type="term" value="P:folic acid biosynthetic process"/>
    <property type="evidence" value="ECO:0007669"/>
    <property type="project" value="UniProtKB-KW"/>
</dbReference>
<comment type="similarity">
    <text evidence="2">Belongs to the class-IV pyridoxal-phosphate-dependent aminotransferase family.</text>
</comment>
<organism evidence="11 12">
    <name type="scientific">Shewanella amazonensis (strain ATCC BAA-1098 / SB2B)</name>
    <dbReference type="NCBI Taxonomy" id="326297"/>
    <lineage>
        <taxon>Bacteria</taxon>
        <taxon>Pseudomonadati</taxon>
        <taxon>Pseudomonadota</taxon>
        <taxon>Gammaproteobacteria</taxon>
        <taxon>Alteromonadales</taxon>
        <taxon>Shewanellaceae</taxon>
        <taxon>Shewanella</taxon>
    </lineage>
</organism>
<dbReference type="STRING" id="326297.Sama_2045"/>
<comment type="pathway">
    <text evidence="7">Cofactor biosynthesis; tetrahydrofolate biosynthesis; 4-aminobenzoate from chorismate: step 2/2.</text>
</comment>
<evidence type="ECO:0000256" key="7">
    <source>
        <dbReference type="ARBA" id="ARBA00035633"/>
    </source>
</evidence>
<reference evidence="11 12" key="1">
    <citation type="submission" date="2006-12" db="EMBL/GenBank/DDBJ databases">
        <title>Complete sequence of Shewanella amazonensis SB2B.</title>
        <authorList>
            <consortium name="US DOE Joint Genome Institute"/>
            <person name="Copeland A."/>
            <person name="Lucas S."/>
            <person name="Lapidus A."/>
            <person name="Barry K."/>
            <person name="Detter J.C."/>
            <person name="Glavina del Rio T."/>
            <person name="Hammon N."/>
            <person name="Israni S."/>
            <person name="Dalin E."/>
            <person name="Tice H."/>
            <person name="Pitluck S."/>
            <person name="Munk A.C."/>
            <person name="Brettin T."/>
            <person name="Bruce D."/>
            <person name="Han C."/>
            <person name="Tapia R."/>
            <person name="Gilna P."/>
            <person name="Schmutz J."/>
            <person name="Larimer F."/>
            <person name="Land M."/>
            <person name="Hauser L."/>
            <person name="Kyrpides N."/>
            <person name="Mikhailova N."/>
            <person name="Fredrickson J."/>
            <person name="Richardson P."/>
        </authorList>
    </citation>
    <scope>NUCLEOTIDE SEQUENCE [LARGE SCALE GENOMIC DNA]</scope>
    <source>
        <strain evidence="12">ATCC BAA-1098 / SB2B</strain>
    </source>
</reference>
<evidence type="ECO:0000256" key="4">
    <source>
        <dbReference type="ARBA" id="ARBA00022898"/>
    </source>
</evidence>
<dbReference type="HOGENOM" id="CLU_020844_2_1_6"/>
<name>A1S794_SHEAM</name>
<dbReference type="Gene3D" id="3.30.470.10">
    <property type="match status" value="1"/>
</dbReference>